<dbReference type="GO" id="GO:0008168">
    <property type="term" value="F:methyltransferase activity"/>
    <property type="evidence" value="ECO:0007669"/>
    <property type="project" value="UniProtKB-KW"/>
</dbReference>
<evidence type="ECO:0000259" key="2">
    <source>
        <dbReference type="Pfam" id="PF13847"/>
    </source>
</evidence>
<keyword evidence="4" id="KW-0489">Methyltransferase</keyword>
<accession>A0A7M4DE48</accession>
<dbReference type="Pfam" id="PF21320">
    <property type="entry name" value="WHD_Rv2258c"/>
    <property type="match status" value="1"/>
</dbReference>
<evidence type="ECO:0000313" key="5">
    <source>
        <dbReference type="Proteomes" id="UP000419743"/>
    </source>
</evidence>
<dbReference type="InterPro" id="IPR053173">
    <property type="entry name" value="SAM-binding_MTase"/>
</dbReference>
<evidence type="ECO:0000256" key="1">
    <source>
        <dbReference type="SAM" id="MobiDB-lite"/>
    </source>
</evidence>
<proteinExistence type="predicted"/>
<feature type="domain" description="Methyltransferase" evidence="2">
    <location>
        <begin position="192"/>
        <end position="302"/>
    </location>
</feature>
<feature type="domain" description="S-adenosylmethionine-dependent methyltransferase Rv2258c-like winged HTH" evidence="3">
    <location>
        <begin position="43"/>
        <end position="116"/>
    </location>
</feature>
<keyword evidence="4" id="KW-0808">Transferase</keyword>
<feature type="compositionally biased region" description="Low complexity" evidence="1">
    <location>
        <begin position="1"/>
        <end position="24"/>
    </location>
</feature>
<protein>
    <submittedName>
        <fullName evidence="4">Bifunctional 3-demethylubiquinone-9 3-methyltransferase/ 2-octaprenyl-6-hydroxy phenol methylase</fullName>
    </submittedName>
</protein>
<dbReference type="Gene3D" id="3.40.50.150">
    <property type="entry name" value="Vaccinia Virus protein VP39"/>
    <property type="match status" value="1"/>
</dbReference>
<dbReference type="InterPro" id="IPR025714">
    <property type="entry name" value="Methyltranfer_dom"/>
</dbReference>
<dbReference type="CDD" id="cd02440">
    <property type="entry name" value="AdoMet_MTases"/>
    <property type="match status" value="1"/>
</dbReference>
<dbReference type="AlphaFoldDB" id="A0A7M4DE48"/>
<dbReference type="Pfam" id="PF13847">
    <property type="entry name" value="Methyltransf_31"/>
    <property type="match status" value="1"/>
</dbReference>
<dbReference type="EMBL" id="CACRYJ010000006">
    <property type="protein sequence ID" value="VZO35162.1"/>
    <property type="molecule type" value="Genomic_DNA"/>
</dbReference>
<keyword evidence="5" id="KW-1185">Reference proteome</keyword>
<dbReference type="Proteomes" id="UP000419743">
    <property type="component" value="Unassembled WGS sequence"/>
</dbReference>
<evidence type="ECO:0000259" key="3">
    <source>
        <dbReference type="Pfam" id="PF21320"/>
    </source>
</evidence>
<dbReference type="InterPro" id="IPR029063">
    <property type="entry name" value="SAM-dependent_MTases_sf"/>
</dbReference>
<dbReference type="SUPFAM" id="SSF46785">
    <property type="entry name" value="Winged helix' DNA-binding domain"/>
    <property type="match status" value="1"/>
</dbReference>
<dbReference type="RefSeq" id="WP_156738954.1">
    <property type="nucleotide sequence ID" value="NZ_CACRYJ010000006.1"/>
</dbReference>
<dbReference type="InterPro" id="IPR036390">
    <property type="entry name" value="WH_DNA-bd_sf"/>
</dbReference>
<name>A0A7M4DE48_9MICO</name>
<dbReference type="InterPro" id="IPR048711">
    <property type="entry name" value="WHD_Rv2258c"/>
</dbReference>
<keyword evidence="4" id="KW-0830">Ubiquinone</keyword>
<gene>
    <name evidence="4" type="ORF">HALOF300_00388</name>
</gene>
<sequence length="374" mass="39493">MSTTYQTTDPTPSTEPSSSEPSATEAEETAALAARYLDILNSSAIAILTSIGHRAGLFETLATLPPASSEQIADAADLNERYVREWLGGMSAAGIVVYDPARQTYHFPRSHAAVLTSAAGPENLAQLMQYIPMLGGVETRVLESLRHGGGLDYSEYPGFQHTMAQESATVNDAVLVDGILPLVPGLPGRLAAGIDVLDVGCGSGHAINLMARAHPNSHFVGYDFSSEGVAAARAEAAAWGLANTRFEVVDVAGIAEQGHFDLVTAFDAIHDQAHPAQVLGNVRSALREDGVFLMVDIKASSNVEDNAALPWGSYLYTISMFHCMSVSLGLGGDGLGTVWGTQLAERMLGEAGFTDVEIVDVPADPFNAYFVARP</sequence>
<evidence type="ECO:0000313" key="4">
    <source>
        <dbReference type="EMBL" id="VZO35162.1"/>
    </source>
</evidence>
<dbReference type="SUPFAM" id="SSF53335">
    <property type="entry name" value="S-adenosyl-L-methionine-dependent methyltransferases"/>
    <property type="match status" value="1"/>
</dbReference>
<organism evidence="4 5">
    <name type="scientific">Occultella aeris</name>
    <dbReference type="NCBI Taxonomy" id="2761496"/>
    <lineage>
        <taxon>Bacteria</taxon>
        <taxon>Bacillati</taxon>
        <taxon>Actinomycetota</taxon>
        <taxon>Actinomycetes</taxon>
        <taxon>Micrococcales</taxon>
        <taxon>Ruaniaceae</taxon>
        <taxon>Occultella</taxon>
    </lineage>
</organism>
<dbReference type="PANTHER" id="PTHR45128">
    <property type="entry name" value="METHYLTRANSFERASE TYPE 11"/>
    <property type="match status" value="1"/>
</dbReference>
<comment type="caution">
    <text evidence="4">The sequence shown here is derived from an EMBL/GenBank/DDBJ whole genome shotgun (WGS) entry which is preliminary data.</text>
</comment>
<dbReference type="PANTHER" id="PTHR45128:SF1">
    <property type="entry name" value="S-ADENOSYLMETHIONINE-DEPENDENT METHYLTRANSFERASE RV2258C"/>
    <property type="match status" value="1"/>
</dbReference>
<feature type="region of interest" description="Disordered" evidence="1">
    <location>
        <begin position="1"/>
        <end position="26"/>
    </location>
</feature>
<reference evidence="4 5" key="1">
    <citation type="submission" date="2019-11" db="EMBL/GenBank/DDBJ databases">
        <authorList>
            <person name="Criscuolo A."/>
        </authorList>
    </citation>
    <scope>NUCLEOTIDE SEQUENCE [LARGE SCALE GENOMIC DNA]</scope>
    <source>
        <strain evidence="4">CIP111667</strain>
    </source>
</reference>
<dbReference type="GO" id="GO:0032259">
    <property type="term" value="P:methylation"/>
    <property type="evidence" value="ECO:0007669"/>
    <property type="project" value="UniProtKB-KW"/>
</dbReference>